<dbReference type="PROSITE" id="PS51755">
    <property type="entry name" value="OMPR_PHOB"/>
    <property type="match status" value="1"/>
</dbReference>
<organism evidence="10 11">
    <name type="scientific">Candidatus Promineifilum breve</name>
    <dbReference type="NCBI Taxonomy" id="1806508"/>
    <lineage>
        <taxon>Bacteria</taxon>
        <taxon>Bacillati</taxon>
        <taxon>Chloroflexota</taxon>
        <taxon>Ardenticatenia</taxon>
        <taxon>Candidatus Promineifilales</taxon>
        <taxon>Candidatus Promineifilaceae</taxon>
        <taxon>Candidatus Promineifilum</taxon>
    </lineage>
</organism>
<name>A0A170PFE7_9CHLR</name>
<dbReference type="PANTHER" id="PTHR48111">
    <property type="entry name" value="REGULATOR OF RPOS"/>
    <property type="match status" value="1"/>
</dbReference>
<dbReference type="OrthoDB" id="9792810at2"/>
<dbReference type="Gene3D" id="1.10.10.10">
    <property type="entry name" value="Winged helix-like DNA-binding domain superfamily/Winged helix DNA-binding domain"/>
    <property type="match status" value="1"/>
</dbReference>
<dbReference type="PROSITE" id="PS50110">
    <property type="entry name" value="RESPONSE_REGULATORY"/>
    <property type="match status" value="1"/>
</dbReference>
<evidence type="ECO:0000256" key="5">
    <source>
        <dbReference type="ARBA" id="ARBA00023163"/>
    </source>
</evidence>
<keyword evidence="3" id="KW-0805">Transcription regulation</keyword>
<keyword evidence="11" id="KW-1185">Reference proteome</keyword>
<dbReference type="FunFam" id="1.10.10.10:FF:000018">
    <property type="entry name" value="DNA-binding response regulator ResD"/>
    <property type="match status" value="1"/>
</dbReference>
<evidence type="ECO:0000256" key="3">
    <source>
        <dbReference type="ARBA" id="ARBA00023015"/>
    </source>
</evidence>
<dbReference type="GO" id="GO:0005829">
    <property type="term" value="C:cytosol"/>
    <property type="evidence" value="ECO:0007669"/>
    <property type="project" value="TreeGrafter"/>
</dbReference>
<dbReference type="FunFam" id="3.40.50.2300:FF:000001">
    <property type="entry name" value="DNA-binding response regulator PhoB"/>
    <property type="match status" value="1"/>
</dbReference>
<evidence type="ECO:0000256" key="2">
    <source>
        <dbReference type="ARBA" id="ARBA00023012"/>
    </source>
</evidence>
<dbReference type="InterPro" id="IPR016032">
    <property type="entry name" value="Sig_transdc_resp-reg_C-effctor"/>
</dbReference>
<protein>
    <submittedName>
        <fullName evidence="10">Alkaline phosphatase synthesis transcriptional regulatory protein SphR</fullName>
    </submittedName>
</protein>
<keyword evidence="5" id="KW-0804">Transcription</keyword>
<dbReference type="KEGG" id="pbf:CFX0092_A1279"/>
<dbReference type="Pfam" id="PF00486">
    <property type="entry name" value="Trans_reg_C"/>
    <property type="match status" value="1"/>
</dbReference>
<dbReference type="Pfam" id="PF00072">
    <property type="entry name" value="Response_reg"/>
    <property type="match status" value="1"/>
</dbReference>
<dbReference type="EMBL" id="LN890655">
    <property type="protein sequence ID" value="CUS03157.2"/>
    <property type="molecule type" value="Genomic_DNA"/>
</dbReference>
<dbReference type="InterPro" id="IPR039420">
    <property type="entry name" value="WalR-like"/>
</dbReference>
<dbReference type="CDD" id="cd00383">
    <property type="entry name" value="trans_reg_C"/>
    <property type="match status" value="1"/>
</dbReference>
<dbReference type="Gene3D" id="3.40.50.2300">
    <property type="match status" value="1"/>
</dbReference>
<dbReference type="InterPro" id="IPR001789">
    <property type="entry name" value="Sig_transdc_resp-reg_receiver"/>
</dbReference>
<evidence type="ECO:0000313" key="10">
    <source>
        <dbReference type="EMBL" id="CUS03157.2"/>
    </source>
</evidence>
<evidence type="ECO:0000256" key="7">
    <source>
        <dbReference type="PROSITE-ProRule" id="PRU01091"/>
    </source>
</evidence>
<keyword evidence="2" id="KW-0902">Two-component regulatory system</keyword>
<dbReference type="SUPFAM" id="SSF52172">
    <property type="entry name" value="CheY-like"/>
    <property type="match status" value="1"/>
</dbReference>
<dbReference type="GO" id="GO:0000976">
    <property type="term" value="F:transcription cis-regulatory region binding"/>
    <property type="evidence" value="ECO:0007669"/>
    <property type="project" value="TreeGrafter"/>
</dbReference>
<evidence type="ECO:0000313" key="11">
    <source>
        <dbReference type="Proteomes" id="UP000215027"/>
    </source>
</evidence>
<dbReference type="InterPro" id="IPR011006">
    <property type="entry name" value="CheY-like_superfamily"/>
</dbReference>
<sequence length="234" mass="25904">MSKTILVVDDMESLRTMVKAYLTQEGFRVVTAANGREALFVARQERPDLIILDLMMPELSGYDFINAYAREGDAPIIVLTAKVEESDKVLGLELGADDYLTKPFSMRELTARIRAVLRRLDKNTGAAPAAVLRAGDLALDRSSRTVMVGATAADLTPSEFDLLATLLSSPGRVFSRLELLDKLQGDAYEGYERTIDVHIRNLRTKIEPDPRNPRYVVTVYGIGYRLAADPTPVV</sequence>
<keyword evidence="1 6" id="KW-0597">Phosphoprotein</keyword>
<dbReference type="GO" id="GO:0000156">
    <property type="term" value="F:phosphorelay response regulator activity"/>
    <property type="evidence" value="ECO:0007669"/>
    <property type="project" value="TreeGrafter"/>
</dbReference>
<feature type="modified residue" description="4-aspartylphosphate" evidence="6">
    <location>
        <position position="53"/>
    </location>
</feature>
<dbReference type="InterPro" id="IPR036388">
    <property type="entry name" value="WH-like_DNA-bd_sf"/>
</dbReference>
<evidence type="ECO:0000256" key="4">
    <source>
        <dbReference type="ARBA" id="ARBA00023125"/>
    </source>
</evidence>
<feature type="domain" description="Response regulatory" evidence="8">
    <location>
        <begin position="4"/>
        <end position="117"/>
    </location>
</feature>
<evidence type="ECO:0000259" key="8">
    <source>
        <dbReference type="PROSITE" id="PS50110"/>
    </source>
</evidence>
<feature type="DNA-binding region" description="OmpR/PhoB-type" evidence="7">
    <location>
        <begin position="129"/>
        <end position="228"/>
    </location>
</feature>
<dbReference type="GO" id="GO:0006355">
    <property type="term" value="P:regulation of DNA-templated transcription"/>
    <property type="evidence" value="ECO:0007669"/>
    <property type="project" value="InterPro"/>
</dbReference>
<keyword evidence="4 7" id="KW-0238">DNA-binding</keyword>
<dbReference type="InterPro" id="IPR001867">
    <property type="entry name" value="OmpR/PhoB-type_DNA-bd"/>
</dbReference>
<dbReference type="SUPFAM" id="SSF46894">
    <property type="entry name" value="C-terminal effector domain of the bipartite response regulators"/>
    <property type="match status" value="1"/>
</dbReference>
<dbReference type="GO" id="GO:0032993">
    <property type="term" value="C:protein-DNA complex"/>
    <property type="evidence" value="ECO:0007669"/>
    <property type="project" value="TreeGrafter"/>
</dbReference>
<reference evidence="10" key="1">
    <citation type="submission" date="2016-01" db="EMBL/GenBank/DDBJ databases">
        <authorList>
            <person name="Mcilroy J.S."/>
            <person name="Karst M S."/>
            <person name="Albertsen M."/>
        </authorList>
    </citation>
    <scope>NUCLEOTIDE SEQUENCE</scope>
    <source>
        <strain evidence="10">Cfx-K</strain>
    </source>
</reference>
<evidence type="ECO:0000259" key="9">
    <source>
        <dbReference type="PROSITE" id="PS51755"/>
    </source>
</evidence>
<feature type="domain" description="OmpR/PhoB-type" evidence="9">
    <location>
        <begin position="129"/>
        <end position="228"/>
    </location>
</feature>
<dbReference type="SMART" id="SM00448">
    <property type="entry name" value="REC"/>
    <property type="match status" value="1"/>
</dbReference>
<dbReference type="RefSeq" id="WP_095042693.1">
    <property type="nucleotide sequence ID" value="NZ_LN890655.1"/>
</dbReference>
<dbReference type="SMART" id="SM00862">
    <property type="entry name" value="Trans_reg_C"/>
    <property type="match status" value="1"/>
</dbReference>
<dbReference type="Gene3D" id="6.10.250.690">
    <property type="match status" value="1"/>
</dbReference>
<proteinExistence type="predicted"/>
<evidence type="ECO:0000256" key="6">
    <source>
        <dbReference type="PROSITE-ProRule" id="PRU00169"/>
    </source>
</evidence>
<dbReference type="AlphaFoldDB" id="A0A170PFE7"/>
<accession>A0A170PFE7</accession>
<dbReference type="PANTHER" id="PTHR48111:SF4">
    <property type="entry name" value="DNA-BINDING DUAL TRANSCRIPTIONAL REGULATOR OMPR"/>
    <property type="match status" value="1"/>
</dbReference>
<gene>
    <name evidence="10" type="primary">sphR</name>
    <name evidence="10" type="ORF">CFX0092_A1279</name>
</gene>
<evidence type="ECO:0000256" key="1">
    <source>
        <dbReference type="ARBA" id="ARBA00022553"/>
    </source>
</evidence>
<dbReference type="Proteomes" id="UP000215027">
    <property type="component" value="Chromosome I"/>
</dbReference>